<dbReference type="Proteomes" id="UP000094757">
    <property type="component" value="Chromosome"/>
</dbReference>
<organism evidence="1 2">
    <name type="scientific">Dialister pneumosintes</name>
    <dbReference type="NCBI Taxonomy" id="39950"/>
    <lineage>
        <taxon>Bacteria</taxon>
        <taxon>Bacillati</taxon>
        <taxon>Bacillota</taxon>
        <taxon>Negativicutes</taxon>
        <taxon>Veillonellales</taxon>
        <taxon>Veillonellaceae</taxon>
        <taxon>Dialister</taxon>
    </lineage>
</organism>
<dbReference type="STRING" id="39950.BCB69_01570"/>
<sequence>MITVKIINKLIYFINAFDFFAKFLYYKHRLSRGVLHKADQALIQKCVRAFIMENKKSILKPTTLTEQLTILKKRNIIVPPQYETVLLQYGYYNLINGYKDPFIDKVKSNKLGQDYYKDGTSLQHIVELYRFDALLRQNLLYCIVTVETQIKSLISLHFSLRFGSSHWEYLTPNSFTKSPSKQYHVNKLINTLQTSISKFQNEKKHPAICHFMNTYNQVPLWVLNTIMEFGKMSNFYDDLPDDMQKTIAKEINPNLTPKKLISILYYLTSIRNKCAHNNRLYIHKMDQRASRVSMIPQLLIHQELNIPYNDKINQYQYGQDDILAAILCLSVFFDQTKMFVIDYEGIETSLRNLSKNIPNDAAVFVREITGLHENILKQLHKKYGETVKQ</sequence>
<dbReference type="AlphaFoldDB" id="A0A1B3WCW8"/>
<dbReference type="InterPro" id="IPR011664">
    <property type="entry name" value="Abi_system_AbiD/AbiF-like"/>
</dbReference>
<dbReference type="KEGG" id="dpn:BCB69_01570"/>
<gene>
    <name evidence="1" type="ORF">BCB69_01570</name>
</gene>
<evidence type="ECO:0008006" key="3">
    <source>
        <dbReference type="Google" id="ProtNLM"/>
    </source>
</evidence>
<accession>A0A1B3WCW8</accession>
<protein>
    <recommendedName>
        <fullName evidence="3">CAAX protease</fullName>
    </recommendedName>
</protein>
<proteinExistence type="predicted"/>
<reference evidence="2" key="1">
    <citation type="submission" date="2016-08" db="EMBL/GenBank/DDBJ databases">
        <authorList>
            <person name="Holder M.E."/>
            <person name="Ajami N.J."/>
            <person name="Petrosino J.F."/>
        </authorList>
    </citation>
    <scope>NUCLEOTIDE SEQUENCE [LARGE SCALE GENOMIC DNA]</scope>
    <source>
        <strain evidence="2">F0677</strain>
    </source>
</reference>
<dbReference type="Pfam" id="PF07751">
    <property type="entry name" value="Abi_2"/>
    <property type="match status" value="1"/>
</dbReference>
<name>A0A1B3WCW8_9FIRM</name>
<evidence type="ECO:0000313" key="1">
    <source>
        <dbReference type="EMBL" id="AOH38782.1"/>
    </source>
</evidence>
<evidence type="ECO:0000313" key="2">
    <source>
        <dbReference type="Proteomes" id="UP000094757"/>
    </source>
</evidence>
<dbReference type="EMBL" id="CP017037">
    <property type="protein sequence ID" value="AOH38782.1"/>
    <property type="molecule type" value="Genomic_DNA"/>
</dbReference>